<dbReference type="PANTHER" id="PTHR43187:SF1">
    <property type="entry name" value="GLUTAMINE AMIDOTRANSFERASE DUG3-RELATED"/>
    <property type="match status" value="1"/>
</dbReference>
<reference evidence="3 4" key="1">
    <citation type="submission" date="2019-07" db="EMBL/GenBank/DDBJ databases">
        <title>Whole genome shotgun sequence of Skermanella aerolata NBRC 106429.</title>
        <authorList>
            <person name="Hosoyama A."/>
            <person name="Uohara A."/>
            <person name="Ohji S."/>
            <person name="Ichikawa N."/>
        </authorList>
    </citation>
    <scope>NUCLEOTIDE SEQUENCE [LARGE SCALE GENOMIC DNA]</scope>
    <source>
        <strain evidence="3 4">NBRC 106429</strain>
    </source>
</reference>
<protein>
    <submittedName>
        <fullName evidence="3">Class II glutamine amidotransferase</fullName>
    </submittedName>
</protein>
<dbReference type="OrthoDB" id="9804310at2"/>
<dbReference type="CDD" id="cd01908">
    <property type="entry name" value="YafJ"/>
    <property type="match status" value="1"/>
</dbReference>
<sequence length="273" mass="30470">MCRWLAYQGRPIPIDTLLFKPVNSLIHQSLSAQRGHVPTNGDGFGLGWYGELRKPGLYRDTMPAWNDFNLRSLSEQIRSRLFFAHVRASTGTSTARVNCHPFRYDRWLFMHNGQVGGWPIVRRELENLISNDLYPFREGSTDSEVIFYLLLSNGVEENVDAAFARTCRQVEGVMAAHGIVEPFRMTACLTDGERLFALRHSSDHASPTLFHASGGGISVDQGCCRFESSQGDVLVLSEPLDAIEAVWQEVPEGYILSASGGRVELHALDLSLD</sequence>
<accession>A0A512DJT5</accession>
<proteinExistence type="predicted"/>
<dbReference type="EMBL" id="BJYZ01000003">
    <property type="protein sequence ID" value="GEO36695.1"/>
    <property type="molecule type" value="Genomic_DNA"/>
</dbReference>
<dbReference type="InterPro" id="IPR052373">
    <property type="entry name" value="Gamma-glu_amide_hydrolase"/>
</dbReference>
<dbReference type="Pfam" id="PF13230">
    <property type="entry name" value="GATase_4"/>
    <property type="match status" value="1"/>
</dbReference>
<keyword evidence="1 3" id="KW-0315">Glutamine amidotransferase</keyword>
<dbReference type="PROSITE" id="PS51278">
    <property type="entry name" value="GATASE_TYPE_2"/>
    <property type="match status" value="1"/>
</dbReference>
<dbReference type="Proteomes" id="UP000321523">
    <property type="component" value="Unassembled WGS sequence"/>
</dbReference>
<dbReference type="GO" id="GO:0016740">
    <property type="term" value="F:transferase activity"/>
    <property type="evidence" value="ECO:0007669"/>
    <property type="project" value="UniProtKB-KW"/>
</dbReference>
<dbReference type="InterPro" id="IPR026869">
    <property type="entry name" value="EgtC-like"/>
</dbReference>
<dbReference type="SUPFAM" id="SSF56235">
    <property type="entry name" value="N-terminal nucleophile aminohydrolases (Ntn hydrolases)"/>
    <property type="match status" value="1"/>
</dbReference>
<gene>
    <name evidence="3" type="ORF">SAE02_08430</name>
</gene>
<keyword evidence="3" id="KW-0808">Transferase</keyword>
<feature type="domain" description="Glutamine amidotransferase type-2" evidence="2">
    <location>
        <begin position="2"/>
        <end position="261"/>
    </location>
</feature>
<dbReference type="InterPro" id="IPR017932">
    <property type="entry name" value="GATase_2_dom"/>
</dbReference>
<evidence type="ECO:0000313" key="4">
    <source>
        <dbReference type="Proteomes" id="UP000321523"/>
    </source>
</evidence>
<keyword evidence="4" id="KW-1185">Reference proteome</keyword>
<organism evidence="3 4">
    <name type="scientific">Skermanella aerolata</name>
    <dbReference type="NCBI Taxonomy" id="393310"/>
    <lineage>
        <taxon>Bacteria</taxon>
        <taxon>Pseudomonadati</taxon>
        <taxon>Pseudomonadota</taxon>
        <taxon>Alphaproteobacteria</taxon>
        <taxon>Rhodospirillales</taxon>
        <taxon>Azospirillaceae</taxon>
        <taxon>Skermanella</taxon>
    </lineage>
</organism>
<dbReference type="RefSeq" id="WP_044426249.1">
    <property type="nucleotide sequence ID" value="NZ_BJYZ01000003.1"/>
</dbReference>
<name>A0A512DJT5_9PROT</name>
<dbReference type="Gene3D" id="3.60.20.10">
    <property type="entry name" value="Glutamine Phosphoribosylpyrophosphate, subunit 1, domain 1"/>
    <property type="match status" value="1"/>
</dbReference>
<dbReference type="AlphaFoldDB" id="A0A512DJT5"/>
<comment type="caution">
    <text evidence="3">The sequence shown here is derived from an EMBL/GenBank/DDBJ whole genome shotgun (WGS) entry which is preliminary data.</text>
</comment>
<dbReference type="InterPro" id="IPR029055">
    <property type="entry name" value="Ntn_hydrolases_N"/>
</dbReference>
<evidence type="ECO:0000313" key="3">
    <source>
        <dbReference type="EMBL" id="GEO36695.1"/>
    </source>
</evidence>
<evidence type="ECO:0000259" key="2">
    <source>
        <dbReference type="PROSITE" id="PS51278"/>
    </source>
</evidence>
<dbReference type="PANTHER" id="PTHR43187">
    <property type="entry name" value="GLUTAMINE AMIDOTRANSFERASE DUG3-RELATED"/>
    <property type="match status" value="1"/>
</dbReference>
<evidence type="ECO:0000256" key="1">
    <source>
        <dbReference type="ARBA" id="ARBA00022962"/>
    </source>
</evidence>